<dbReference type="EMBL" id="CAEZWI010000149">
    <property type="protein sequence ID" value="CAB4659787.1"/>
    <property type="molecule type" value="Genomic_DNA"/>
</dbReference>
<sequence length="515" mass="58016">MPARSVVLEKLTKWNGSVHAPVTAGEYTQLTGRAGRRGIDVEGHAIVVWHNELDPDALAGLASTRTYPLKSSFKPSYNMAINLIGKFGTQRARELLESSFAQFQADKSVVGLATQMRRNESAIDGYQEAMECHLGDFSSYMKLRRQLSALEKDTKRDGVRERRNTATNFLNEVERGDVIVVDSDRRSSTPYVVLDEARDSDDPRPRVMSQSRVVKRIGYTDVGDQGRVIGRIRIPATFDSRSPKTRNWLADQIADISRGAPKVQRQAQAETQSDVEVSRLRKAIRAHACHGCNDREEHVRWHERIYSTQREIEKLESRVATRTSSIAKEFDRICDVLTELKYLEKQETSHVVTEAGAILGRIYCELDLLAAECLRSGVWKDLTAEQMASAVSTLVYESRRDDDRDTQNIPDGSLGIALTEMVYKWGELKEIETQHRMDSLRDMDPGFVWLTLKWARGQSIARVLKTSDLQAGDFVRWSKQVIDLLGQISLASEDTEVASAARASSDLINRGIVAW</sequence>
<dbReference type="InterPro" id="IPR027417">
    <property type="entry name" value="P-loop_NTPase"/>
</dbReference>
<evidence type="ECO:0000256" key="2">
    <source>
        <dbReference type="ARBA" id="ARBA00022801"/>
    </source>
</evidence>
<dbReference type="GO" id="GO:0016787">
    <property type="term" value="F:hydrolase activity"/>
    <property type="evidence" value="ECO:0007669"/>
    <property type="project" value="UniProtKB-KW"/>
</dbReference>
<dbReference type="GO" id="GO:0004386">
    <property type="term" value="F:helicase activity"/>
    <property type="evidence" value="ECO:0007669"/>
    <property type="project" value="UniProtKB-KW"/>
</dbReference>
<organism evidence="6">
    <name type="scientific">freshwater metagenome</name>
    <dbReference type="NCBI Taxonomy" id="449393"/>
    <lineage>
        <taxon>unclassified sequences</taxon>
        <taxon>metagenomes</taxon>
        <taxon>ecological metagenomes</taxon>
    </lineage>
</organism>
<dbReference type="InterPro" id="IPR048392">
    <property type="entry name" value="MTR4-like_stalk"/>
</dbReference>
<dbReference type="GO" id="GO:0055087">
    <property type="term" value="C:Ski complex"/>
    <property type="evidence" value="ECO:0007669"/>
    <property type="project" value="TreeGrafter"/>
</dbReference>
<dbReference type="GO" id="GO:0070478">
    <property type="term" value="P:nuclear-transcribed mRNA catabolic process, 3'-5' exonucleolytic nonsense-mediated decay"/>
    <property type="evidence" value="ECO:0007669"/>
    <property type="project" value="TreeGrafter"/>
</dbReference>
<dbReference type="SMART" id="SM01142">
    <property type="entry name" value="DSHCT"/>
    <property type="match status" value="1"/>
</dbReference>
<dbReference type="InterPro" id="IPR050699">
    <property type="entry name" value="RNA-DNA_Helicase"/>
</dbReference>
<feature type="domain" description="ATP-dependent RNA helicase Ski2/MTR4 C-terminal" evidence="5">
    <location>
        <begin position="347"/>
        <end position="515"/>
    </location>
</feature>
<dbReference type="SUPFAM" id="SSF52540">
    <property type="entry name" value="P-loop containing nucleoside triphosphate hydrolases"/>
    <property type="match status" value="1"/>
</dbReference>
<evidence type="ECO:0000256" key="3">
    <source>
        <dbReference type="ARBA" id="ARBA00022806"/>
    </source>
</evidence>
<evidence type="ECO:0000256" key="4">
    <source>
        <dbReference type="ARBA" id="ARBA00022840"/>
    </source>
</evidence>
<evidence type="ECO:0000259" key="5">
    <source>
        <dbReference type="SMART" id="SM01142"/>
    </source>
</evidence>
<dbReference type="PANTHER" id="PTHR12131:SF1">
    <property type="entry name" value="ATP-DEPENDENT RNA HELICASE SUPV3L1, MITOCHONDRIAL-RELATED"/>
    <property type="match status" value="1"/>
</dbReference>
<dbReference type="Pfam" id="PF21408">
    <property type="entry name" value="MTR4-like_stalk"/>
    <property type="match status" value="1"/>
</dbReference>
<name>A0A6J6LCS7_9ZZZZ</name>
<keyword evidence="1" id="KW-0547">Nucleotide-binding</keyword>
<dbReference type="GO" id="GO:0005524">
    <property type="term" value="F:ATP binding"/>
    <property type="evidence" value="ECO:0007669"/>
    <property type="project" value="UniProtKB-KW"/>
</dbReference>
<dbReference type="Gene3D" id="3.40.50.300">
    <property type="entry name" value="P-loop containing nucleotide triphosphate hydrolases"/>
    <property type="match status" value="1"/>
</dbReference>
<reference evidence="6" key="1">
    <citation type="submission" date="2020-05" db="EMBL/GenBank/DDBJ databases">
        <authorList>
            <person name="Chiriac C."/>
            <person name="Salcher M."/>
            <person name="Ghai R."/>
            <person name="Kavagutti S V."/>
        </authorList>
    </citation>
    <scope>NUCLEOTIDE SEQUENCE</scope>
</reference>
<dbReference type="Pfam" id="PF26090">
    <property type="entry name" value="SH3_HelY"/>
    <property type="match status" value="1"/>
</dbReference>
<keyword evidence="4" id="KW-0067">ATP-binding</keyword>
<keyword evidence="3" id="KW-0347">Helicase</keyword>
<protein>
    <submittedName>
        <fullName evidence="6">Unannotated protein</fullName>
    </submittedName>
</protein>
<evidence type="ECO:0000313" key="6">
    <source>
        <dbReference type="EMBL" id="CAB4659787.1"/>
    </source>
</evidence>
<dbReference type="Pfam" id="PF08148">
    <property type="entry name" value="DSHCT"/>
    <property type="match status" value="1"/>
</dbReference>
<dbReference type="InterPro" id="IPR012961">
    <property type="entry name" value="Ski2/MTR4_C"/>
</dbReference>
<dbReference type="AlphaFoldDB" id="A0A6J6LCS7"/>
<dbReference type="InterPro" id="IPR058621">
    <property type="entry name" value="SH3_HelY"/>
</dbReference>
<keyword evidence="2" id="KW-0378">Hydrolase</keyword>
<gene>
    <name evidence="6" type="ORF">UFOPK2237_01006</name>
</gene>
<dbReference type="Gene3D" id="1.10.3380.30">
    <property type="match status" value="1"/>
</dbReference>
<evidence type="ECO:0000256" key="1">
    <source>
        <dbReference type="ARBA" id="ARBA00022741"/>
    </source>
</evidence>
<proteinExistence type="predicted"/>
<accession>A0A6J6LCS7</accession>
<dbReference type="PANTHER" id="PTHR12131">
    <property type="entry name" value="ATP-DEPENDENT RNA AND DNA HELICASE"/>
    <property type="match status" value="1"/>
</dbReference>